<reference evidence="1 2" key="1">
    <citation type="journal article" date="2018" name="Sci. Rep.">
        <title>Comparative analysis of the Pocillopora damicornis genome highlights role of immune system in coral evolution.</title>
        <authorList>
            <person name="Cunning R."/>
            <person name="Bay R.A."/>
            <person name="Gillette P."/>
            <person name="Baker A.C."/>
            <person name="Traylor-Knowles N."/>
        </authorList>
    </citation>
    <scope>NUCLEOTIDE SEQUENCE [LARGE SCALE GENOMIC DNA]</scope>
    <source>
        <strain evidence="1">RSMAS</strain>
        <tissue evidence="1">Whole animal</tissue>
    </source>
</reference>
<organism evidence="1 2">
    <name type="scientific">Pocillopora damicornis</name>
    <name type="common">Cauliflower coral</name>
    <name type="synonym">Millepora damicornis</name>
    <dbReference type="NCBI Taxonomy" id="46731"/>
    <lineage>
        <taxon>Eukaryota</taxon>
        <taxon>Metazoa</taxon>
        <taxon>Cnidaria</taxon>
        <taxon>Anthozoa</taxon>
        <taxon>Hexacorallia</taxon>
        <taxon>Scleractinia</taxon>
        <taxon>Astrocoeniina</taxon>
        <taxon>Pocilloporidae</taxon>
        <taxon>Pocillopora</taxon>
    </lineage>
</organism>
<dbReference type="EMBL" id="RCHS01000535">
    <property type="protein sequence ID" value="RMX58351.1"/>
    <property type="molecule type" value="Genomic_DNA"/>
</dbReference>
<protein>
    <submittedName>
        <fullName evidence="1">Uncharacterized protein</fullName>
    </submittedName>
</protein>
<gene>
    <name evidence="1" type="ORF">pdam_00024891</name>
</gene>
<keyword evidence="2" id="KW-1185">Reference proteome</keyword>
<accession>A0A3M6UXG4</accession>
<name>A0A3M6UXG4_POCDA</name>
<evidence type="ECO:0000313" key="1">
    <source>
        <dbReference type="EMBL" id="RMX58351.1"/>
    </source>
</evidence>
<dbReference type="Proteomes" id="UP000275408">
    <property type="component" value="Unassembled WGS sequence"/>
</dbReference>
<comment type="caution">
    <text evidence="1">The sequence shown here is derived from an EMBL/GenBank/DDBJ whole genome shotgun (WGS) entry which is preliminary data.</text>
</comment>
<evidence type="ECO:0000313" key="2">
    <source>
        <dbReference type="Proteomes" id="UP000275408"/>
    </source>
</evidence>
<dbReference type="AlphaFoldDB" id="A0A3M6UXG4"/>
<proteinExistence type="predicted"/>
<sequence>MASGGYLSSLEEASKSFPLFSLLKESSCSDSTSYEWRLKEDALQSLRRIKTEKGSRADMWCHFGKVVIRGLDICVLNKDSDKTVKEKAVPFSDVKNIFEEIYFEE</sequence>